<accession>A0A8J2KGK5</accession>
<proteinExistence type="predicted"/>
<comment type="caution">
    <text evidence="1">The sequence shown here is derived from an EMBL/GenBank/DDBJ whole genome shotgun (WGS) entry which is preliminary data.</text>
</comment>
<evidence type="ECO:0000313" key="2">
    <source>
        <dbReference type="Proteomes" id="UP000708208"/>
    </source>
</evidence>
<name>A0A8J2KGK5_9HEXA</name>
<organism evidence="1 2">
    <name type="scientific">Allacma fusca</name>
    <dbReference type="NCBI Taxonomy" id="39272"/>
    <lineage>
        <taxon>Eukaryota</taxon>
        <taxon>Metazoa</taxon>
        <taxon>Ecdysozoa</taxon>
        <taxon>Arthropoda</taxon>
        <taxon>Hexapoda</taxon>
        <taxon>Collembola</taxon>
        <taxon>Symphypleona</taxon>
        <taxon>Sminthuridae</taxon>
        <taxon>Allacma</taxon>
    </lineage>
</organism>
<evidence type="ECO:0000313" key="1">
    <source>
        <dbReference type="EMBL" id="CAG7816458.1"/>
    </source>
</evidence>
<protein>
    <submittedName>
        <fullName evidence="1">Uncharacterized protein</fullName>
    </submittedName>
</protein>
<gene>
    <name evidence="1" type="ORF">AFUS01_LOCUS27077</name>
</gene>
<dbReference type="EMBL" id="CAJVCH010370781">
    <property type="protein sequence ID" value="CAG7816458.1"/>
    <property type="molecule type" value="Genomic_DNA"/>
</dbReference>
<dbReference type="AlphaFoldDB" id="A0A8J2KGK5"/>
<reference evidence="1" key="1">
    <citation type="submission" date="2021-06" db="EMBL/GenBank/DDBJ databases">
        <authorList>
            <person name="Hodson N. C."/>
            <person name="Mongue J. A."/>
            <person name="Jaron S. K."/>
        </authorList>
    </citation>
    <scope>NUCLEOTIDE SEQUENCE</scope>
</reference>
<dbReference type="Proteomes" id="UP000708208">
    <property type="component" value="Unassembled WGS sequence"/>
</dbReference>
<sequence length="234" mass="26712">MDSQNNDFLAGLNEIDFESEEFQPVDFIQEMTNAEQPNETSLNAMILELEMPKNSTVEPQMEPQMEPQAGPSSINLVPEPQIAEPQATGHHFVEVPRSNRTVDQFRFPLRHSYLKADGVTKGFLTHNDPRAMCVDYELGFNSPCMSTRCWFYNSHFWSIHKDLMETIKVRFEGGDSNFDLSESDSEVFNTFSSEDGALFGDFSDSGLKIVELPPLMKNKGEKQKKFNLDLFHQI</sequence>
<keyword evidence="2" id="KW-1185">Reference proteome</keyword>